<comment type="caution">
    <text evidence="2">The sequence shown here is derived from an EMBL/GenBank/DDBJ whole genome shotgun (WGS) entry which is preliminary data.</text>
</comment>
<dbReference type="Proteomes" id="UP001156691">
    <property type="component" value="Unassembled WGS sequence"/>
</dbReference>
<sequence length="232" mass="24691">MPLMRMAPAPNTALAGTTRPTASAIAYNLAGLAVLAALVAVAAAYLLDFHMASHSGPPPAQTMTTLVSRTIGGRELRIPLDWFRGEASPKDEFASQVELRAALALEGLDRPATIDVTLLPRSRVRPSAMLLDTVYLRDFGSETLRGAPGLVGKRLLPERGLGETVWYDPLSPAPFVAKCMAPVETGAPGRCLRSVVLPSGVGAVYAFDDTVLEGWMGFDAVVKRMMTTIGAW</sequence>
<keyword evidence="3" id="KW-1185">Reference proteome</keyword>
<evidence type="ECO:0000256" key="1">
    <source>
        <dbReference type="SAM" id="Phobius"/>
    </source>
</evidence>
<evidence type="ECO:0000313" key="3">
    <source>
        <dbReference type="Proteomes" id="UP001156691"/>
    </source>
</evidence>
<dbReference type="RefSeq" id="WP_284342955.1">
    <property type="nucleotide sequence ID" value="NZ_BSNS01000024.1"/>
</dbReference>
<evidence type="ECO:0000313" key="2">
    <source>
        <dbReference type="EMBL" id="GLQ57573.1"/>
    </source>
</evidence>
<keyword evidence="1" id="KW-1133">Transmembrane helix</keyword>
<gene>
    <name evidence="2" type="ORF">GCM10010862_48320</name>
</gene>
<accession>A0ABQ5WCH0</accession>
<dbReference type="EMBL" id="BSNS01000024">
    <property type="protein sequence ID" value="GLQ57573.1"/>
    <property type="molecule type" value="Genomic_DNA"/>
</dbReference>
<organism evidence="2 3">
    <name type="scientific">Devosia nitrariae</name>
    <dbReference type="NCBI Taxonomy" id="2071872"/>
    <lineage>
        <taxon>Bacteria</taxon>
        <taxon>Pseudomonadati</taxon>
        <taxon>Pseudomonadota</taxon>
        <taxon>Alphaproteobacteria</taxon>
        <taxon>Hyphomicrobiales</taxon>
        <taxon>Devosiaceae</taxon>
        <taxon>Devosia</taxon>
    </lineage>
</organism>
<proteinExistence type="predicted"/>
<keyword evidence="1" id="KW-0472">Membrane</keyword>
<feature type="transmembrane region" description="Helical" evidence="1">
    <location>
        <begin position="25"/>
        <end position="47"/>
    </location>
</feature>
<reference evidence="3" key="1">
    <citation type="journal article" date="2019" name="Int. J. Syst. Evol. Microbiol.">
        <title>The Global Catalogue of Microorganisms (GCM) 10K type strain sequencing project: providing services to taxonomists for standard genome sequencing and annotation.</title>
        <authorList>
            <consortium name="The Broad Institute Genomics Platform"/>
            <consortium name="The Broad Institute Genome Sequencing Center for Infectious Disease"/>
            <person name="Wu L."/>
            <person name="Ma J."/>
        </authorList>
    </citation>
    <scope>NUCLEOTIDE SEQUENCE [LARGE SCALE GENOMIC DNA]</scope>
    <source>
        <strain evidence="3">NBRC 112416</strain>
    </source>
</reference>
<keyword evidence="1" id="KW-0812">Transmembrane</keyword>
<name>A0ABQ5WCH0_9HYPH</name>
<protein>
    <submittedName>
        <fullName evidence="2">Uncharacterized protein</fullName>
    </submittedName>
</protein>